<accession>A0A7J7YM76</accession>
<feature type="compositionally biased region" description="Basic and acidic residues" evidence="1">
    <location>
        <begin position="1"/>
        <end position="10"/>
    </location>
</feature>
<dbReference type="Proteomes" id="UP000558488">
    <property type="component" value="Unassembled WGS sequence"/>
</dbReference>
<evidence type="ECO:0000256" key="1">
    <source>
        <dbReference type="SAM" id="MobiDB-lite"/>
    </source>
</evidence>
<evidence type="ECO:0000313" key="3">
    <source>
        <dbReference type="Proteomes" id="UP000558488"/>
    </source>
</evidence>
<protein>
    <submittedName>
        <fullName evidence="2">EF-hand domain containing 1</fullName>
    </submittedName>
</protein>
<evidence type="ECO:0000313" key="2">
    <source>
        <dbReference type="EMBL" id="KAF6362766.1"/>
    </source>
</evidence>
<feature type="region of interest" description="Disordered" evidence="1">
    <location>
        <begin position="135"/>
        <end position="159"/>
    </location>
</feature>
<dbReference type="EMBL" id="JACAGB010000005">
    <property type="protein sequence ID" value="KAF6362766.1"/>
    <property type="molecule type" value="Genomic_DNA"/>
</dbReference>
<proteinExistence type="predicted"/>
<feature type="compositionally biased region" description="Low complexity" evidence="1">
    <location>
        <begin position="137"/>
        <end position="146"/>
    </location>
</feature>
<comment type="caution">
    <text evidence="2">The sequence shown here is derived from an EMBL/GenBank/DDBJ whole genome shotgun (WGS) entry which is preliminary data.</text>
</comment>
<keyword evidence="3" id="KW-1185">Reference proteome</keyword>
<sequence length="159" mass="16951">MERRETHDRGTSPGQPGTIKPFQGGGGGVADAMMSNPEPGLPLLPGTSCADPTKTDFHRSQTLNYSHGYAMARRPTVGIGGDRLQVNQLSQADLDELANKAPLLTYGEPKQAAPPEFIPAHVAFDKKPAPCCGCHLGQQAQAPQDQGQEKAPPQEEKQN</sequence>
<dbReference type="AlphaFoldDB" id="A0A7J7YM76"/>
<gene>
    <name evidence="2" type="ORF">mPipKuh1_004251</name>
</gene>
<name>A0A7J7YM76_PIPKU</name>
<reference evidence="2 3" key="1">
    <citation type="journal article" date="2020" name="Nature">
        <title>Six reference-quality genomes reveal evolution of bat adaptations.</title>
        <authorList>
            <person name="Jebb D."/>
            <person name="Huang Z."/>
            <person name="Pippel M."/>
            <person name="Hughes G.M."/>
            <person name="Lavrichenko K."/>
            <person name="Devanna P."/>
            <person name="Winkler S."/>
            <person name="Jermiin L.S."/>
            <person name="Skirmuntt E.C."/>
            <person name="Katzourakis A."/>
            <person name="Burkitt-Gray L."/>
            <person name="Ray D.A."/>
            <person name="Sullivan K.A.M."/>
            <person name="Roscito J.G."/>
            <person name="Kirilenko B.M."/>
            <person name="Davalos L.M."/>
            <person name="Corthals A.P."/>
            <person name="Power M.L."/>
            <person name="Jones G."/>
            <person name="Ransome R.D."/>
            <person name="Dechmann D.K.N."/>
            <person name="Locatelli A.G."/>
            <person name="Puechmaille S.J."/>
            <person name="Fedrigo O."/>
            <person name="Jarvis E.D."/>
            <person name="Hiller M."/>
            <person name="Vernes S.C."/>
            <person name="Myers E.W."/>
            <person name="Teeling E.C."/>
        </authorList>
    </citation>
    <scope>NUCLEOTIDE SEQUENCE [LARGE SCALE GENOMIC DNA]</scope>
    <source>
        <strain evidence="2">MPipKuh1</strain>
        <tissue evidence="2">Flight muscle</tissue>
    </source>
</reference>
<organism evidence="2 3">
    <name type="scientific">Pipistrellus kuhlii</name>
    <name type="common">Kuhl's pipistrelle</name>
    <dbReference type="NCBI Taxonomy" id="59472"/>
    <lineage>
        <taxon>Eukaryota</taxon>
        <taxon>Metazoa</taxon>
        <taxon>Chordata</taxon>
        <taxon>Craniata</taxon>
        <taxon>Vertebrata</taxon>
        <taxon>Euteleostomi</taxon>
        <taxon>Mammalia</taxon>
        <taxon>Eutheria</taxon>
        <taxon>Laurasiatheria</taxon>
        <taxon>Chiroptera</taxon>
        <taxon>Yangochiroptera</taxon>
        <taxon>Vespertilionidae</taxon>
        <taxon>Pipistrellus</taxon>
    </lineage>
</organism>
<feature type="region of interest" description="Disordered" evidence="1">
    <location>
        <begin position="1"/>
        <end position="55"/>
    </location>
</feature>